<feature type="domain" description="SsuA/THI5-like" evidence="5">
    <location>
        <begin position="46"/>
        <end position="258"/>
    </location>
</feature>
<dbReference type="SUPFAM" id="SSF53850">
    <property type="entry name" value="Periplasmic binding protein-like II"/>
    <property type="match status" value="1"/>
</dbReference>
<dbReference type="Gene3D" id="3.40.190.10">
    <property type="entry name" value="Periplasmic binding protein-like II"/>
    <property type="match status" value="2"/>
</dbReference>
<sequence length="336" mass="37918">MQSVKKSFTLCLVLSLLLLITACSDDSNSRHERVRVMEVTRSIFYAPQYVAINKGFFEEEGIQIELTNGFGGDKTMTALLSNDADVALVGAETGVYVTSRGAQNPIVGFAQVTQTDGTFLVSRKPVKDFQWKDLKGKKLLGQRKGGMPEMVSEHVQRKNHLVPHKEVEIIQNIDYQNLGSAFASGTGDYAQLFEPLASKIEQEGKGYIVASFGEDSGKLPYTIYLAKESYLKENPELMQRFTRALYKGQRWVKKHPPEEIAEAIQPSFKDVDRKVLIQVIQRYQSQETWATDPVIDRKEYNHLLQVMKEAGELPSHVPYDQVIQRDIADKVVKSLN</sequence>
<proteinExistence type="inferred from homology"/>
<evidence type="ECO:0000256" key="3">
    <source>
        <dbReference type="ARBA" id="ARBA00022729"/>
    </source>
</evidence>
<keyword evidence="3 4" id="KW-0732">Signal</keyword>
<dbReference type="Proteomes" id="UP001597282">
    <property type="component" value="Unassembled WGS sequence"/>
</dbReference>
<evidence type="ECO:0000259" key="5">
    <source>
        <dbReference type="Pfam" id="PF09084"/>
    </source>
</evidence>
<gene>
    <name evidence="6" type="ORF">ACFQ4Y_05605</name>
</gene>
<evidence type="ECO:0000256" key="1">
    <source>
        <dbReference type="ARBA" id="ARBA00004418"/>
    </source>
</evidence>
<dbReference type="InterPro" id="IPR015168">
    <property type="entry name" value="SsuA/THI5"/>
</dbReference>
<dbReference type="EMBL" id="JBHTNU010000004">
    <property type="protein sequence ID" value="MFD1426412.1"/>
    <property type="molecule type" value="Genomic_DNA"/>
</dbReference>
<dbReference type="Pfam" id="PF09084">
    <property type="entry name" value="NMT1"/>
    <property type="match status" value="1"/>
</dbReference>
<accession>A0ABW4C6R6</accession>
<feature type="signal peptide" evidence="4">
    <location>
        <begin position="1"/>
        <end position="24"/>
    </location>
</feature>
<dbReference type="RefSeq" id="WP_380163483.1">
    <property type="nucleotide sequence ID" value="NZ_JBHTNU010000004.1"/>
</dbReference>
<evidence type="ECO:0000256" key="4">
    <source>
        <dbReference type="SAM" id="SignalP"/>
    </source>
</evidence>
<dbReference type="PANTHER" id="PTHR30024">
    <property type="entry name" value="ALIPHATIC SULFONATES-BINDING PROTEIN-RELATED"/>
    <property type="match status" value="1"/>
</dbReference>
<comment type="subcellular location">
    <subcellularLocation>
        <location evidence="1">Periplasm</location>
    </subcellularLocation>
</comment>
<comment type="caution">
    <text evidence="6">The sequence shown here is derived from an EMBL/GenBank/DDBJ whole genome shotgun (WGS) entry which is preliminary data.</text>
</comment>
<evidence type="ECO:0000313" key="7">
    <source>
        <dbReference type="Proteomes" id="UP001597282"/>
    </source>
</evidence>
<protein>
    <submittedName>
        <fullName evidence="6">ABC transporter substrate-binding protein</fullName>
    </submittedName>
</protein>
<feature type="chain" id="PRO_5046873016" evidence="4">
    <location>
        <begin position="25"/>
        <end position="336"/>
    </location>
</feature>
<keyword evidence="7" id="KW-1185">Reference proteome</keyword>
<evidence type="ECO:0000256" key="2">
    <source>
        <dbReference type="ARBA" id="ARBA00010742"/>
    </source>
</evidence>
<dbReference type="PROSITE" id="PS51257">
    <property type="entry name" value="PROKAR_LIPOPROTEIN"/>
    <property type="match status" value="1"/>
</dbReference>
<organism evidence="6 7">
    <name type="scientific">Kroppenstedtia sanguinis</name>
    <dbReference type="NCBI Taxonomy" id="1380684"/>
    <lineage>
        <taxon>Bacteria</taxon>
        <taxon>Bacillati</taxon>
        <taxon>Bacillota</taxon>
        <taxon>Bacilli</taxon>
        <taxon>Bacillales</taxon>
        <taxon>Thermoactinomycetaceae</taxon>
        <taxon>Kroppenstedtia</taxon>
    </lineage>
</organism>
<dbReference type="PANTHER" id="PTHR30024:SF47">
    <property type="entry name" value="TAURINE-BINDING PERIPLASMIC PROTEIN"/>
    <property type="match status" value="1"/>
</dbReference>
<comment type="similarity">
    <text evidence="2">Belongs to the bacterial solute-binding protein SsuA/TauA family.</text>
</comment>
<reference evidence="7" key="1">
    <citation type="journal article" date="2019" name="Int. J. Syst. Evol. Microbiol.">
        <title>The Global Catalogue of Microorganisms (GCM) 10K type strain sequencing project: providing services to taxonomists for standard genome sequencing and annotation.</title>
        <authorList>
            <consortium name="The Broad Institute Genomics Platform"/>
            <consortium name="The Broad Institute Genome Sequencing Center for Infectious Disease"/>
            <person name="Wu L."/>
            <person name="Ma J."/>
        </authorList>
    </citation>
    <scope>NUCLEOTIDE SEQUENCE [LARGE SCALE GENOMIC DNA]</scope>
    <source>
        <strain evidence="7">S1</strain>
    </source>
</reference>
<evidence type="ECO:0000313" key="6">
    <source>
        <dbReference type="EMBL" id="MFD1426412.1"/>
    </source>
</evidence>
<name>A0ABW4C6R6_9BACL</name>